<feature type="transmembrane region" description="Helical" evidence="1">
    <location>
        <begin position="54"/>
        <end position="72"/>
    </location>
</feature>
<evidence type="ECO:0000313" key="2">
    <source>
        <dbReference type="EMBL" id="CAI9722436.1"/>
    </source>
</evidence>
<dbReference type="AlphaFoldDB" id="A0AA36F1R9"/>
<name>A0AA36F1R9_OCTVU</name>
<keyword evidence="1" id="KW-1133">Transmembrane helix</keyword>
<dbReference type="Proteomes" id="UP001162480">
    <property type="component" value="Chromosome 5"/>
</dbReference>
<protein>
    <submittedName>
        <fullName evidence="2">Uncharacterized protein</fullName>
    </submittedName>
</protein>
<gene>
    <name evidence="2" type="ORF">OCTVUL_1B023029</name>
</gene>
<keyword evidence="1" id="KW-0472">Membrane</keyword>
<proteinExistence type="predicted"/>
<accession>A0AA36F1R9</accession>
<keyword evidence="1" id="KW-0812">Transmembrane</keyword>
<evidence type="ECO:0000313" key="3">
    <source>
        <dbReference type="Proteomes" id="UP001162480"/>
    </source>
</evidence>
<sequence>MCQESIIEVVGLTGTCENKAKRCHTTGENYLISINTNGRIIDINAIRTCFHVRLAFMPFFSDVMSLILTIFFL</sequence>
<keyword evidence="3" id="KW-1185">Reference proteome</keyword>
<reference evidence="2" key="1">
    <citation type="submission" date="2023-08" db="EMBL/GenBank/DDBJ databases">
        <authorList>
            <person name="Alioto T."/>
            <person name="Alioto T."/>
            <person name="Gomez Garrido J."/>
        </authorList>
    </citation>
    <scope>NUCLEOTIDE SEQUENCE</scope>
</reference>
<dbReference type="EMBL" id="OX597818">
    <property type="protein sequence ID" value="CAI9722436.1"/>
    <property type="molecule type" value="Genomic_DNA"/>
</dbReference>
<evidence type="ECO:0000256" key="1">
    <source>
        <dbReference type="SAM" id="Phobius"/>
    </source>
</evidence>
<organism evidence="2 3">
    <name type="scientific">Octopus vulgaris</name>
    <name type="common">Common octopus</name>
    <dbReference type="NCBI Taxonomy" id="6645"/>
    <lineage>
        <taxon>Eukaryota</taxon>
        <taxon>Metazoa</taxon>
        <taxon>Spiralia</taxon>
        <taxon>Lophotrochozoa</taxon>
        <taxon>Mollusca</taxon>
        <taxon>Cephalopoda</taxon>
        <taxon>Coleoidea</taxon>
        <taxon>Octopodiformes</taxon>
        <taxon>Octopoda</taxon>
        <taxon>Incirrata</taxon>
        <taxon>Octopodidae</taxon>
        <taxon>Octopus</taxon>
    </lineage>
</organism>